<sequence>MNTPNPTGHRRDVGAETYCEWQRTFHAPIDDVWAAVTKPERLARWIGTWTGDPDDDHVKFQMLFEGDDIPAEHFRIDECERPHRLRITTSMPYDGENPEHWLLRLDLTEADGVTTLTFAQNVPDLKMAEGVGPGWDYYLDRLVAAESGGSVESIAFEDYSPSMAEYYLNEFGPS</sequence>
<dbReference type="EMBL" id="JACHVQ010000002">
    <property type="protein sequence ID" value="MBB2893365.1"/>
    <property type="molecule type" value="Genomic_DNA"/>
</dbReference>
<name>A0A839NDW4_9MICO</name>
<comment type="similarity">
    <text evidence="1">Belongs to the AHA1 family.</text>
</comment>
<proteinExistence type="inferred from homology"/>
<evidence type="ECO:0000313" key="4">
    <source>
        <dbReference type="Proteomes" id="UP000559182"/>
    </source>
</evidence>
<comment type="caution">
    <text evidence="3">The sequence shown here is derived from an EMBL/GenBank/DDBJ whole genome shotgun (WGS) entry which is preliminary data.</text>
</comment>
<keyword evidence="4" id="KW-1185">Reference proteome</keyword>
<dbReference type="RefSeq" id="WP_183321683.1">
    <property type="nucleotide sequence ID" value="NZ_JACHVQ010000002.1"/>
</dbReference>
<dbReference type="Proteomes" id="UP000559182">
    <property type="component" value="Unassembled WGS sequence"/>
</dbReference>
<protein>
    <submittedName>
        <fullName evidence="3">Uncharacterized protein YndB with AHSA1/START domain</fullName>
    </submittedName>
</protein>
<dbReference type="CDD" id="cd08899">
    <property type="entry name" value="SRPBCC_CalC_Aha1-like_6"/>
    <property type="match status" value="1"/>
</dbReference>
<evidence type="ECO:0000256" key="1">
    <source>
        <dbReference type="ARBA" id="ARBA00006817"/>
    </source>
</evidence>
<evidence type="ECO:0000259" key="2">
    <source>
        <dbReference type="Pfam" id="PF08327"/>
    </source>
</evidence>
<dbReference type="Pfam" id="PF08327">
    <property type="entry name" value="AHSA1"/>
    <property type="match status" value="1"/>
</dbReference>
<dbReference type="InterPro" id="IPR023393">
    <property type="entry name" value="START-like_dom_sf"/>
</dbReference>
<organism evidence="3 4">
    <name type="scientific">Flexivirga oryzae</name>
    <dbReference type="NCBI Taxonomy" id="1794944"/>
    <lineage>
        <taxon>Bacteria</taxon>
        <taxon>Bacillati</taxon>
        <taxon>Actinomycetota</taxon>
        <taxon>Actinomycetes</taxon>
        <taxon>Micrococcales</taxon>
        <taxon>Dermacoccaceae</taxon>
        <taxon>Flexivirga</taxon>
    </lineage>
</organism>
<dbReference type="InterPro" id="IPR013538">
    <property type="entry name" value="ASHA1/2-like_C"/>
</dbReference>
<accession>A0A839NDW4</accession>
<gene>
    <name evidence="3" type="ORF">FHU39_003383</name>
</gene>
<dbReference type="SUPFAM" id="SSF55961">
    <property type="entry name" value="Bet v1-like"/>
    <property type="match status" value="1"/>
</dbReference>
<reference evidence="3 4" key="1">
    <citation type="submission" date="2020-08" db="EMBL/GenBank/DDBJ databases">
        <title>Sequencing the genomes of 1000 actinobacteria strains.</title>
        <authorList>
            <person name="Klenk H.-P."/>
        </authorList>
    </citation>
    <scope>NUCLEOTIDE SEQUENCE [LARGE SCALE GENOMIC DNA]</scope>
    <source>
        <strain evidence="3 4">DSM 105369</strain>
    </source>
</reference>
<evidence type="ECO:0000313" key="3">
    <source>
        <dbReference type="EMBL" id="MBB2893365.1"/>
    </source>
</evidence>
<dbReference type="Gene3D" id="3.30.530.20">
    <property type="match status" value="1"/>
</dbReference>
<dbReference type="AlphaFoldDB" id="A0A839NDW4"/>
<feature type="domain" description="Activator of Hsp90 ATPase homologue 1/2-like C-terminal" evidence="2">
    <location>
        <begin position="27"/>
        <end position="144"/>
    </location>
</feature>